<evidence type="ECO:0000256" key="2">
    <source>
        <dbReference type="ARBA" id="ARBA00004496"/>
    </source>
</evidence>
<dbReference type="GO" id="GO:0008237">
    <property type="term" value="F:metallopeptidase activity"/>
    <property type="evidence" value="ECO:0007669"/>
    <property type="project" value="UniProtKB-KW"/>
</dbReference>
<evidence type="ECO:0000256" key="1">
    <source>
        <dbReference type="ARBA" id="ARBA00000098"/>
    </source>
</evidence>
<dbReference type="InterPro" id="IPR034015">
    <property type="entry name" value="M1_LTA4H"/>
</dbReference>
<dbReference type="EC" id="3.4.11.2" evidence="4"/>
<protein>
    <recommendedName>
        <fullName evidence="5">Aminopeptidase N</fullName>
        <ecNumber evidence="4">3.4.11.2</ecNumber>
    </recommendedName>
</protein>
<name>A0A1E2UQT9_9GAMM</name>
<evidence type="ECO:0000256" key="9">
    <source>
        <dbReference type="ARBA" id="ARBA00022801"/>
    </source>
</evidence>
<comment type="similarity">
    <text evidence="3">Belongs to the peptidase M1 family.</text>
</comment>
<comment type="subcellular location">
    <subcellularLocation>
        <location evidence="2">Cytoplasm</location>
    </subcellularLocation>
</comment>
<comment type="caution">
    <text evidence="15">The sequence shown here is derived from an EMBL/GenBank/DDBJ whole genome shotgun (WGS) entry which is preliminary data.</text>
</comment>
<dbReference type="Gene3D" id="1.10.390.10">
    <property type="entry name" value="Neutral Protease Domain 2"/>
    <property type="match status" value="1"/>
</dbReference>
<dbReference type="SUPFAM" id="SSF63737">
    <property type="entry name" value="Leukotriene A4 hydrolase N-terminal domain"/>
    <property type="match status" value="1"/>
</dbReference>
<evidence type="ECO:0000313" key="16">
    <source>
        <dbReference type="Proteomes" id="UP000094849"/>
    </source>
</evidence>
<keyword evidence="8 13" id="KW-0479">Metal-binding</keyword>
<dbReference type="InterPro" id="IPR001930">
    <property type="entry name" value="Peptidase_M1"/>
</dbReference>
<accession>A0A1E2UQT9</accession>
<dbReference type="EMBL" id="LVJZ01000003">
    <property type="protein sequence ID" value="ODB97128.1"/>
    <property type="molecule type" value="Genomic_DNA"/>
</dbReference>
<dbReference type="InterPro" id="IPR014782">
    <property type="entry name" value="Peptidase_M1_dom"/>
</dbReference>
<dbReference type="PANTHER" id="PTHR45726">
    <property type="entry name" value="LEUKOTRIENE A-4 HYDROLASE"/>
    <property type="match status" value="1"/>
</dbReference>
<dbReference type="Pfam" id="PF01433">
    <property type="entry name" value="Peptidase_M1"/>
    <property type="match status" value="1"/>
</dbReference>
<evidence type="ECO:0000256" key="3">
    <source>
        <dbReference type="ARBA" id="ARBA00010136"/>
    </source>
</evidence>
<feature type="active site" description="Proton acceptor" evidence="12">
    <location>
        <position position="294"/>
    </location>
</feature>
<evidence type="ECO:0000256" key="6">
    <source>
        <dbReference type="ARBA" id="ARBA00022490"/>
    </source>
</evidence>
<dbReference type="PROSITE" id="PS51257">
    <property type="entry name" value="PROKAR_LIPOPROTEIN"/>
    <property type="match status" value="1"/>
</dbReference>
<dbReference type="STRING" id="1818881.A3196_10360"/>
<organism evidence="15 16">
    <name type="scientific">Candidatus Thiodiazotropha endoloripes</name>
    <dbReference type="NCBI Taxonomy" id="1818881"/>
    <lineage>
        <taxon>Bacteria</taxon>
        <taxon>Pseudomonadati</taxon>
        <taxon>Pseudomonadota</taxon>
        <taxon>Gammaproteobacteria</taxon>
        <taxon>Chromatiales</taxon>
        <taxon>Sedimenticolaceae</taxon>
        <taxon>Candidatus Thiodiazotropha</taxon>
    </lineage>
</organism>
<evidence type="ECO:0000313" key="15">
    <source>
        <dbReference type="EMBL" id="ODB97128.1"/>
    </source>
</evidence>
<dbReference type="InterPro" id="IPR042097">
    <property type="entry name" value="Aminopeptidase_N-like_N_sf"/>
</dbReference>
<feature type="binding site" evidence="13">
    <location>
        <position position="293"/>
    </location>
    <ligand>
        <name>Zn(2+)</name>
        <dbReference type="ChEBI" id="CHEBI:29105"/>
        <note>catalytic</note>
    </ligand>
</feature>
<evidence type="ECO:0000256" key="5">
    <source>
        <dbReference type="ARBA" id="ARBA00015611"/>
    </source>
</evidence>
<dbReference type="RefSeq" id="WP_069024444.1">
    <property type="nucleotide sequence ID" value="NZ_LVJZ01000003.1"/>
</dbReference>
<keyword evidence="10 13" id="KW-0862">Zinc</keyword>
<keyword evidence="16" id="KW-1185">Reference proteome</keyword>
<sequence length="454" mass="48998">MDKAKHSTSDKRQRLLYPATVTLVFWLSACGGGGGGDGSGNSATPPATEDWQRDILLTSLSIDLETMQGSADILLSGSTTTSGASFETGDLIIAQVTANGRQLNYQNENGTLHIGVPPSLDEVTLSIDYSLNLQSDFNGLLDGGMSFTWPYYCGNLFPCKSEPAEGSGYELQINGAPTDSEVIYPASVISDAPAYMLAWVVGDYLFSNLGTTAAGTEVGIYYSADLQQQALDGSRYLRDVFDWYEQTYGPYPFGQAVASVSVDWGPGQFGGMEHHPFWHIASSSISDPWVHVHEAAHGWFGNGVRIACWEDFVLSEGLASYLTARAVSAIAGEASGDQVWASYAARLAQLQQSSGNKIAWPAGCQQIDILQDGLFGTAPYMKGAFFFKHLEFSLGVDLLDRILREFFLANVGSAASMDELLQLVEQSSDYAPEACAMAWLRSETVPIDANCAYQ</sequence>
<evidence type="ECO:0000256" key="10">
    <source>
        <dbReference type="ARBA" id="ARBA00022833"/>
    </source>
</evidence>
<evidence type="ECO:0000256" key="8">
    <source>
        <dbReference type="ARBA" id="ARBA00022723"/>
    </source>
</evidence>
<dbReference type="PRINTS" id="PR00756">
    <property type="entry name" value="ALADIPTASE"/>
</dbReference>
<evidence type="ECO:0000256" key="12">
    <source>
        <dbReference type="PIRSR" id="PIRSR634015-1"/>
    </source>
</evidence>
<keyword evidence="9" id="KW-0378">Hydrolase</keyword>
<dbReference type="AlphaFoldDB" id="A0A1E2UQT9"/>
<dbReference type="GO" id="GO:0005737">
    <property type="term" value="C:cytoplasm"/>
    <property type="evidence" value="ECO:0007669"/>
    <property type="project" value="UniProtKB-SubCell"/>
</dbReference>
<dbReference type="PANTHER" id="PTHR45726:SF3">
    <property type="entry name" value="LEUKOTRIENE A-4 HYDROLASE"/>
    <property type="match status" value="1"/>
</dbReference>
<proteinExistence type="inferred from homology"/>
<dbReference type="InterPro" id="IPR027268">
    <property type="entry name" value="Peptidase_M4/M1_CTD_sf"/>
</dbReference>
<keyword evidence="11" id="KW-0482">Metalloprotease</keyword>
<comment type="catalytic activity">
    <reaction evidence="1">
        <text>Release of an N-terminal amino acid, Xaa-|-Yaa- from a peptide, amide or arylamide. Xaa is preferably Ala, but may be most amino acids including Pro (slow action). When a terminal hydrophobic residue is followed by a prolyl residue, the two may be released as an intact Xaa-Pro dipeptide.</text>
        <dbReference type="EC" id="3.4.11.2"/>
    </reaction>
</comment>
<comment type="cofactor">
    <cofactor evidence="13">
        <name>Zn(2+)</name>
        <dbReference type="ChEBI" id="CHEBI:29105"/>
    </cofactor>
    <text evidence="13">Binds 1 zinc ion per subunit.</text>
</comment>
<evidence type="ECO:0000256" key="4">
    <source>
        <dbReference type="ARBA" id="ARBA00012564"/>
    </source>
</evidence>
<dbReference type="GO" id="GO:0016285">
    <property type="term" value="F:alanyl aminopeptidase activity"/>
    <property type="evidence" value="ECO:0007669"/>
    <property type="project" value="UniProtKB-EC"/>
</dbReference>
<dbReference type="Proteomes" id="UP000094849">
    <property type="component" value="Unassembled WGS sequence"/>
</dbReference>
<evidence type="ECO:0000256" key="13">
    <source>
        <dbReference type="PIRSR" id="PIRSR634015-3"/>
    </source>
</evidence>
<feature type="binding site" evidence="13">
    <location>
        <position position="316"/>
    </location>
    <ligand>
        <name>Zn(2+)</name>
        <dbReference type="ChEBI" id="CHEBI:29105"/>
        <note>catalytic</note>
    </ligand>
</feature>
<evidence type="ECO:0000259" key="14">
    <source>
        <dbReference type="Pfam" id="PF01433"/>
    </source>
</evidence>
<feature type="active site" description="Proton donor" evidence="12">
    <location>
        <position position="380"/>
    </location>
</feature>
<gene>
    <name evidence="15" type="ORF">A3196_10360</name>
</gene>
<evidence type="ECO:0000256" key="11">
    <source>
        <dbReference type="ARBA" id="ARBA00023049"/>
    </source>
</evidence>
<dbReference type="GO" id="GO:0006508">
    <property type="term" value="P:proteolysis"/>
    <property type="evidence" value="ECO:0007669"/>
    <property type="project" value="UniProtKB-KW"/>
</dbReference>
<dbReference type="SUPFAM" id="SSF55486">
    <property type="entry name" value="Metalloproteases ('zincins'), catalytic domain"/>
    <property type="match status" value="1"/>
</dbReference>
<keyword evidence="7" id="KW-0645">Protease</keyword>
<dbReference type="Gene3D" id="2.60.40.1730">
    <property type="entry name" value="tricorn interacting facor f3 domain"/>
    <property type="match status" value="1"/>
</dbReference>
<dbReference type="GO" id="GO:0008270">
    <property type="term" value="F:zinc ion binding"/>
    <property type="evidence" value="ECO:0007669"/>
    <property type="project" value="InterPro"/>
</dbReference>
<reference evidence="15 16" key="1">
    <citation type="submission" date="2016-03" db="EMBL/GenBank/DDBJ databases">
        <title>Chemosynthetic sulphur-oxidizing symbionts of marine invertebrate animals are capable of nitrogen fixation.</title>
        <authorList>
            <person name="Petersen J.M."/>
            <person name="Kemper A."/>
            <person name="Gruber-Vodicka H."/>
            <person name="Cardini U."/>
            <person name="Geest Mvander."/>
            <person name="Kleiner M."/>
            <person name="Bulgheresi S."/>
            <person name="Fussmann M."/>
            <person name="Herbold C."/>
            <person name="Seah B.K.B."/>
            <person name="Antony C.Paul."/>
            <person name="Liu D."/>
            <person name="Belitz A."/>
            <person name="Weber M."/>
        </authorList>
    </citation>
    <scope>NUCLEOTIDE SEQUENCE [LARGE SCALE GENOMIC DNA]</scope>
    <source>
        <strain evidence="15">G_D</strain>
    </source>
</reference>
<evidence type="ECO:0000256" key="7">
    <source>
        <dbReference type="ARBA" id="ARBA00022670"/>
    </source>
</evidence>
<feature type="domain" description="Peptidase M1 membrane alanine aminopeptidase" evidence="14">
    <location>
        <begin position="290"/>
        <end position="428"/>
    </location>
</feature>
<keyword evidence="6" id="KW-0963">Cytoplasm</keyword>
<feature type="binding site" evidence="13">
    <location>
        <position position="297"/>
    </location>
    <ligand>
        <name>Zn(2+)</name>
        <dbReference type="ChEBI" id="CHEBI:29105"/>
        <note>catalytic</note>
    </ligand>
</feature>